<protein>
    <submittedName>
        <fullName evidence="2">Uncharacterized protein</fullName>
    </submittedName>
</protein>
<keyword evidence="1" id="KW-0812">Transmembrane</keyword>
<organism evidence="2 3">
    <name type="scientific">Brevibacterium permense</name>
    <dbReference type="NCBI Taxonomy" id="234834"/>
    <lineage>
        <taxon>Bacteria</taxon>
        <taxon>Bacillati</taxon>
        <taxon>Actinomycetota</taxon>
        <taxon>Actinomycetes</taxon>
        <taxon>Micrococcales</taxon>
        <taxon>Brevibacteriaceae</taxon>
        <taxon>Brevibacterium</taxon>
    </lineage>
</organism>
<evidence type="ECO:0000313" key="2">
    <source>
        <dbReference type="EMBL" id="GAA1513948.1"/>
    </source>
</evidence>
<name>A0ABN2ABH0_9MICO</name>
<sequence length="55" mass="6156">MEFFGPLIAGVLGIIIVLTISLFIIEEGVRRGMRKARADERAELAAMEDEDVYDD</sequence>
<dbReference type="RefSeq" id="WP_173151369.1">
    <property type="nucleotide sequence ID" value="NZ_BAAALX010000009.1"/>
</dbReference>
<keyword evidence="1" id="KW-1133">Transmembrane helix</keyword>
<comment type="caution">
    <text evidence="2">The sequence shown here is derived from an EMBL/GenBank/DDBJ whole genome shotgun (WGS) entry which is preliminary data.</text>
</comment>
<accession>A0ABN2ABH0</accession>
<reference evidence="2 3" key="1">
    <citation type="journal article" date="2019" name="Int. J. Syst. Evol. Microbiol.">
        <title>The Global Catalogue of Microorganisms (GCM) 10K type strain sequencing project: providing services to taxonomists for standard genome sequencing and annotation.</title>
        <authorList>
            <consortium name="The Broad Institute Genomics Platform"/>
            <consortium name="The Broad Institute Genome Sequencing Center for Infectious Disease"/>
            <person name="Wu L."/>
            <person name="Ma J."/>
        </authorList>
    </citation>
    <scope>NUCLEOTIDE SEQUENCE [LARGE SCALE GENOMIC DNA]</scope>
    <source>
        <strain evidence="2 3">JCM 13318</strain>
    </source>
</reference>
<proteinExistence type="predicted"/>
<feature type="transmembrane region" description="Helical" evidence="1">
    <location>
        <begin position="6"/>
        <end position="25"/>
    </location>
</feature>
<evidence type="ECO:0000313" key="3">
    <source>
        <dbReference type="Proteomes" id="UP001500177"/>
    </source>
</evidence>
<dbReference type="Proteomes" id="UP001500177">
    <property type="component" value="Unassembled WGS sequence"/>
</dbReference>
<gene>
    <name evidence="2" type="ORF">GCM10009690_16120</name>
</gene>
<keyword evidence="1" id="KW-0472">Membrane</keyword>
<dbReference type="EMBL" id="BAAALX010000009">
    <property type="protein sequence ID" value="GAA1513948.1"/>
    <property type="molecule type" value="Genomic_DNA"/>
</dbReference>
<keyword evidence="3" id="KW-1185">Reference proteome</keyword>
<evidence type="ECO:0000256" key="1">
    <source>
        <dbReference type="SAM" id="Phobius"/>
    </source>
</evidence>